<accession>A0ABP9MXR3</accession>
<gene>
    <name evidence="2" type="ORF">GCM10023260_14690</name>
</gene>
<dbReference type="Proteomes" id="UP001501525">
    <property type="component" value="Unassembled WGS sequence"/>
</dbReference>
<organism evidence="2 3">
    <name type="scientific">Bartonella acomydis</name>
    <dbReference type="NCBI Taxonomy" id="686234"/>
    <lineage>
        <taxon>Bacteria</taxon>
        <taxon>Pseudomonadati</taxon>
        <taxon>Pseudomonadota</taxon>
        <taxon>Alphaproteobacteria</taxon>
        <taxon>Hyphomicrobiales</taxon>
        <taxon>Bartonellaceae</taxon>
        <taxon>Bartonella</taxon>
    </lineage>
</organism>
<protein>
    <recommendedName>
        <fullName evidence="1">CagE TrbE VirB component of type IV transporter system central domain-containing protein</fullName>
    </recommendedName>
</protein>
<keyword evidence="3" id="KW-1185">Reference proteome</keyword>
<dbReference type="Pfam" id="PF03135">
    <property type="entry name" value="CagE_TrbE_VirB"/>
    <property type="match status" value="1"/>
</dbReference>
<reference evidence="3" key="1">
    <citation type="journal article" date="2019" name="Int. J. Syst. Evol. Microbiol.">
        <title>The Global Catalogue of Microorganisms (GCM) 10K type strain sequencing project: providing services to taxonomists for standard genome sequencing and annotation.</title>
        <authorList>
            <consortium name="The Broad Institute Genomics Platform"/>
            <consortium name="The Broad Institute Genome Sequencing Center for Infectious Disease"/>
            <person name="Wu L."/>
            <person name="Ma J."/>
        </authorList>
    </citation>
    <scope>NUCLEOTIDE SEQUENCE [LARGE SCALE GENOMIC DNA]</scope>
    <source>
        <strain evidence="3">JCM 17706</strain>
    </source>
</reference>
<proteinExistence type="predicted"/>
<comment type="caution">
    <text evidence="2">The sequence shown here is derived from an EMBL/GenBank/DDBJ whole genome shotgun (WGS) entry which is preliminary data.</text>
</comment>
<dbReference type="EMBL" id="BAABIY010000096">
    <property type="protein sequence ID" value="GAA5102623.1"/>
    <property type="molecule type" value="Genomic_DNA"/>
</dbReference>
<name>A0ABP9MXR3_9HYPH</name>
<sequence length="217" mass="24960">MTNTVNGWFLKNFIENLYLSILWNPHVDKADKIAEFFKRLGKAKAEVDEESIRKLVDVTTDIIQNLERYGAKRVSLFMNMKAIFSQRSEFIHQLVGERRERIPLTWGTIASSVYSDRFIFGKEVIEIRPEAGQRFAGMFGWKEYPAKTKAGMKDGLLTLPFVFIFTQSFVFKSKNIAKQIMGRKQNQMVNAGDRAGSQIMELDDALDDLESNRFVLG</sequence>
<evidence type="ECO:0000313" key="3">
    <source>
        <dbReference type="Proteomes" id="UP001501525"/>
    </source>
</evidence>
<evidence type="ECO:0000313" key="2">
    <source>
        <dbReference type="EMBL" id="GAA5102623.1"/>
    </source>
</evidence>
<feature type="domain" description="CagE TrbE VirB component of type IV transporter system central" evidence="1">
    <location>
        <begin position="79"/>
        <end position="217"/>
    </location>
</feature>
<dbReference type="InterPro" id="IPR018145">
    <property type="entry name" value="CagE_TrbE_VirB_cntrl_dom"/>
</dbReference>
<evidence type="ECO:0000259" key="1">
    <source>
        <dbReference type="Pfam" id="PF03135"/>
    </source>
</evidence>